<dbReference type="Gene3D" id="3.40.50.300">
    <property type="entry name" value="P-loop containing nucleotide triphosphate hydrolases"/>
    <property type="match status" value="1"/>
</dbReference>
<dbReference type="CDD" id="cd00156">
    <property type="entry name" value="REC"/>
    <property type="match status" value="1"/>
</dbReference>
<dbReference type="InterPro" id="IPR002078">
    <property type="entry name" value="Sigma_54_int"/>
</dbReference>
<organism evidence="9 10">
    <name type="scientific">Photobacterium lutimaris</name>
    <dbReference type="NCBI Taxonomy" id="388278"/>
    <lineage>
        <taxon>Bacteria</taxon>
        <taxon>Pseudomonadati</taxon>
        <taxon>Pseudomonadota</taxon>
        <taxon>Gammaproteobacteria</taxon>
        <taxon>Vibrionales</taxon>
        <taxon>Vibrionaceae</taxon>
        <taxon>Photobacterium</taxon>
    </lineage>
</organism>
<dbReference type="FunFam" id="3.40.50.300:FF:000006">
    <property type="entry name" value="DNA-binding transcriptional regulator NtrC"/>
    <property type="match status" value="1"/>
</dbReference>
<comment type="caution">
    <text evidence="6">Lacks conserved residue(s) required for the propagation of feature annotation.</text>
</comment>
<proteinExistence type="predicted"/>
<evidence type="ECO:0000256" key="4">
    <source>
        <dbReference type="ARBA" id="ARBA00023125"/>
    </source>
</evidence>
<feature type="domain" description="Sigma-54 factor interaction" evidence="7">
    <location>
        <begin position="128"/>
        <end position="356"/>
    </location>
</feature>
<evidence type="ECO:0000256" key="1">
    <source>
        <dbReference type="ARBA" id="ARBA00022741"/>
    </source>
</evidence>
<dbReference type="InterPro" id="IPR025944">
    <property type="entry name" value="Sigma_54_int_dom_CS"/>
</dbReference>
<dbReference type="InterPro" id="IPR001789">
    <property type="entry name" value="Sig_transdc_resp-reg_receiver"/>
</dbReference>
<dbReference type="InterPro" id="IPR025943">
    <property type="entry name" value="Sigma_54_int_dom_ATP-bd_2"/>
</dbReference>
<evidence type="ECO:0000256" key="5">
    <source>
        <dbReference type="ARBA" id="ARBA00023163"/>
    </source>
</evidence>
<keyword evidence="2" id="KW-0067">ATP-binding</keyword>
<name>A0A2T3IV57_9GAMM</name>
<feature type="domain" description="Response regulatory" evidence="8">
    <location>
        <begin position="5"/>
        <end position="119"/>
    </location>
</feature>
<evidence type="ECO:0000256" key="2">
    <source>
        <dbReference type="ARBA" id="ARBA00022840"/>
    </source>
</evidence>
<dbReference type="InterPro" id="IPR003593">
    <property type="entry name" value="AAA+_ATPase"/>
</dbReference>
<dbReference type="PANTHER" id="PTHR32071:SF21">
    <property type="entry name" value="TRANSCRIPTIONAL REGULATORY PROTEIN FLGR"/>
    <property type="match status" value="1"/>
</dbReference>
<dbReference type="SUPFAM" id="SSF52540">
    <property type="entry name" value="P-loop containing nucleoside triphosphate hydrolases"/>
    <property type="match status" value="1"/>
</dbReference>
<dbReference type="SMART" id="SM00448">
    <property type="entry name" value="REC"/>
    <property type="match status" value="1"/>
</dbReference>
<dbReference type="InterPro" id="IPR011006">
    <property type="entry name" value="CheY-like_superfamily"/>
</dbReference>
<dbReference type="Pfam" id="PF25601">
    <property type="entry name" value="AAA_lid_14"/>
    <property type="match status" value="1"/>
</dbReference>
<reference evidence="9 10" key="1">
    <citation type="submission" date="2018-03" db="EMBL/GenBank/DDBJ databases">
        <title>Whole genome sequencing of Histamine producing bacteria.</title>
        <authorList>
            <person name="Butler K."/>
        </authorList>
    </citation>
    <scope>NUCLEOTIDE SEQUENCE [LARGE SCALE GENOMIC DNA]</scope>
    <source>
        <strain evidence="9 10">JCM 13586</strain>
    </source>
</reference>
<dbReference type="SUPFAM" id="SSF52172">
    <property type="entry name" value="CheY-like"/>
    <property type="match status" value="1"/>
</dbReference>
<dbReference type="Gene3D" id="1.10.10.60">
    <property type="entry name" value="Homeodomain-like"/>
    <property type="match status" value="1"/>
</dbReference>
<comment type="caution">
    <text evidence="9">The sequence shown here is derived from an EMBL/GenBank/DDBJ whole genome shotgun (WGS) entry which is preliminary data.</text>
</comment>
<dbReference type="PROSITE" id="PS00676">
    <property type="entry name" value="SIGMA54_INTERACT_2"/>
    <property type="match status" value="1"/>
</dbReference>
<dbReference type="SUPFAM" id="SSF46689">
    <property type="entry name" value="Homeodomain-like"/>
    <property type="match status" value="1"/>
</dbReference>
<protein>
    <submittedName>
        <fullName evidence="9">AAA family ATPase</fullName>
    </submittedName>
</protein>
<dbReference type="Gene3D" id="1.10.8.60">
    <property type="match status" value="1"/>
</dbReference>
<evidence type="ECO:0000259" key="7">
    <source>
        <dbReference type="PROSITE" id="PS50045"/>
    </source>
</evidence>
<dbReference type="Gene3D" id="3.40.50.2300">
    <property type="match status" value="1"/>
</dbReference>
<dbReference type="OrthoDB" id="9804019at2"/>
<dbReference type="GO" id="GO:0005524">
    <property type="term" value="F:ATP binding"/>
    <property type="evidence" value="ECO:0007669"/>
    <property type="project" value="UniProtKB-KW"/>
</dbReference>
<dbReference type="GO" id="GO:0006355">
    <property type="term" value="P:regulation of DNA-templated transcription"/>
    <property type="evidence" value="ECO:0007669"/>
    <property type="project" value="InterPro"/>
</dbReference>
<dbReference type="GO" id="GO:0043565">
    <property type="term" value="F:sequence-specific DNA binding"/>
    <property type="evidence" value="ECO:0007669"/>
    <property type="project" value="InterPro"/>
</dbReference>
<dbReference type="PROSITE" id="PS50110">
    <property type="entry name" value="RESPONSE_REGULATORY"/>
    <property type="match status" value="1"/>
</dbReference>
<dbReference type="GO" id="GO:0000160">
    <property type="term" value="P:phosphorelay signal transduction system"/>
    <property type="evidence" value="ECO:0007669"/>
    <property type="project" value="InterPro"/>
</dbReference>
<dbReference type="Pfam" id="PF02954">
    <property type="entry name" value="HTH_8"/>
    <property type="match status" value="1"/>
</dbReference>
<keyword evidence="10" id="KW-1185">Reference proteome</keyword>
<dbReference type="AlphaFoldDB" id="A0A2T3IV57"/>
<dbReference type="InterPro" id="IPR058031">
    <property type="entry name" value="AAA_lid_NorR"/>
</dbReference>
<keyword evidence="5" id="KW-0804">Transcription</keyword>
<dbReference type="InterPro" id="IPR025662">
    <property type="entry name" value="Sigma_54_int_dom_ATP-bd_1"/>
</dbReference>
<keyword evidence="3" id="KW-0805">Transcription regulation</keyword>
<evidence type="ECO:0000313" key="9">
    <source>
        <dbReference type="EMBL" id="PSU32283.1"/>
    </source>
</evidence>
<dbReference type="PROSITE" id="PS50045">
    <property type="entry name" value="SIGMA54_INTERACT_4"/>
    <property type="match status" value="1"/>
</dbReference>
<accession>A0A2T3IV57</accession>
<keyword evidence="4" id="KW-0238">DNA-binding</keyword>
<sequence length="455" mass="50390">MKSSDVIFAHRCLIQAAAAIKILTAEGYTVRNASTAADALAKLRLQPDSLLFVADNLTDMDMLSTIRRAKQVAIKGTVVAIVDYQQSKLASDAMQAGADDYLLQPYQPEQITALMKRNQTVQSPKREVVATSRRSLQVLQMAHRAAQTDATVLITGESGTGKEVLARYVHDNSPRSEGPFVAINCAAIPESMLEAVLFGHTKGAFTGATQSQAGKFEEANGGTLLLDEIGEMPPALQAKLLRVLQERQVERLGSHRSIALDIRIIAATNVDLQLAIAERRFRQDLYYRLDVLPLQWPPLRERKDDILPLADHFIRKLNAGCTDSCSLSEEAQQVLLHYSWPGNIRELENTIQRALVMRHGHWITAQDLMLNDMLSTMVEGAITDVVEDAKQALKQSRKNAEHQFILDTLARFNGKRNHTAEALGMSTRALRYKIAAMREQGINIDSYIHQSGTAA</sequence>
<dbReference type="Proteomes" id="UP000241222">
    <property type="component" value="Unassembled WGS sequence"/>
</dbReference>
<dbReference type="Pfam" id="PF00072">
    <property type="entry name" value="Response_reg"/>
    <property type="match status" value="1"/>
</dbReference>
<dbReference type="PROSITE" id="PS00675">
    <property type="entry name" value="SIGMA54_INTERACT_1"/>
    <property type="match status" value="1"/>
</dbReference>
<gene>
    <name evidence="9" type="ORF">C9I99_19085</name>
</gene>
<evidence type="ECO:0000313" key="10">
    <source>
        <dbReference type="Proteomes" id="UP000241222"/>
    </source>
</evidence>
<dbReference type="InterPro" id="IPR027417">
    <property type="entry name" value="P-loop_NTPase"/>
</dbReference>
<dbReference type="EMBL" id="PYMH01000010">
    <property type="protein sequence ID" value="PSU32283.1"/>
    <property type="molecule type" value="Genomic_DNA"/>
</dbReference>
<keyword evidence="1" id="KW-0547">Nucleotide-binding</keyword>
<dbReference type="PANTHER" id="PTHR32071">
    <property type="entry name" value="TRANSCRIPTIONAL REGULATORY PROTEIN"/>
    <property type="match status" value="1"/>
</dbReference>
<dbReference type="RefSeq" id="WP_107350428.1">
    <property type="nucleotide sequence ID" value="NZ_PYMH01000010.1"/>
</dbReference>
<dbReference type="InterPro" id="IPR002197">
    <property type="entry name" value="HTH_Fis"/>
</dbReference>
<dbReference type="SMART" id="SM00382">
    <property type="entry name" value="AAA"/>
    <property type="match status" value="1"/>
</dbReference>
<dbReference type="Pfam" id="PF00158">
    <property type="entry name" value="Sigma54_activat"/>
    <property type="match status" value="1"/>
</dbReference>
<dbReference type="InterPro" id="IPR009057">
    <property type="entry name" value="Homeodomain-like_sf"/>
</dbReference>
<evidence type="ECO:0000259" key="8">
    <source>
        <dbReference type="PROSITE" id="PS50110"/>
    </source>
</evidence>
<evidence type="ECO:0000256" key="6">
    <source>
        <dbReference type="PROSITE-ProRule" id="PRU00169"/>
    </source>
</evidence>
<dbReference type="CDD" id="cd00009">
    <property type="entry name" value="AAA"/>
    <property type="match status" value="1"/>
</dbReference>
<evidence type="ECO:0000256" key="3">
    <source>
        <dbReference type="ARBA" id="ARBA00023015"/>
    </source>
</evidence>
<dbReference type="PROSITE" id="PS00688">
    <property type="entry name" value="SIGMA54_INTERACT_3"/>
    <property type="match status" value="1"/>
</dbReference>